<evidence type="ECO:0000313" key="1">
    <source>
        <dbReference type="EMBL" id="KAG8650637.1"/>
    </source>
</evidence>
<proteinExistence type="predicted"/>
<organism evidence="1 2">
    <name type="scientific">Manihot esculenta</name>
    <name type="common">Cassava</name>
    <name type="synonym">Jatropha manihot</name>
    <dbReference type="NCBI Taxonomy" id="3983"/>
    <lineage>
        <taxon>Eukaryota</taxon>
        <taxon>Viridiplantae</taxon>
        <taxon>Streptophyta</taxon>
        <taxon>Embryophyta</taxon>
        <taxon>Tracheophyta</taxon>
        <taxon>Spermatophyta</taxon>
        <taxon>Magnoliopsida</taxon>
        <taxon>eudicotyledons</taxon>
        <taxon>Gunneridae</taxon>
        <taxon>Pentapetalae</taxon>
        <taxon>rosids</taxon>
        <taxon>fabids</taxon>
        <taxon>Malpighiales</taxon>
        <taxon>Euphorbiaceae</taxon>
        <taxon>Crotonoideae</taxon>
        <taxon>Manihoteae</taxon>
        <taxon>Manihot</taxon>
    </lineage>
</organism>
<dbReference type="Proteomes" id="UP000091857">
    <property type="component" value="Chromosome 7"/>
</dbReference>
<gene>
    <name evidence="1" type="ORF">MANES_07G062202v8</name>
</gene>
<accession>A0ACB7HDW1</accession>
<keyword evidence="2" id="KW-1185">Reference proteome</keyword>
<comment type="caution">
    <text evidence="1">The sequence shown here is derived from an EMBL/GenBank/DDBJ whole genome shotgun (WGS) entry which is preliminary data.</text>
</comment>
<reference evidence="2" key="1">
    <citation type="journal article" date="2016" name="Nat. Biotechnol.">
        <title>Sequencing wild and cultivated cassava and related species reveals extensive interspecific hybridization and genetic diversity.</title>
        <authorList>
            <person name="Bredeson J.V."/>
            <person name="Lyons J.B."/>
            <person name="Prochnik S.E."/>
            <person name="Wu G.A."/>
            <person name="Ha C.M."/>
            <person name="Edsinger-Gonzales E."/>
            <person name="Grimwood J."/>
            <person name="Schmutz J."/>
            <person name="Rabbi I.Y."/>
            <person name="Egesi C."/>
            <person name="Nauluvula P."/>
            <person name="Lebot V."/>
            <person name="Ndunguru J."/>
            <person name="Mkamilo G."/>
            <person name="Bart R.S."/>
            <person name="Setter T.L."/>
            <person name="Gleadow R.M."/>
            <person name="Kulakow P."/>
            <person name="Ferguson M.E."/>
            <person name="Rounsley S."/>
            <person name="Rokhsar D.S."/>
        </authorList>
    </citation>
    <scope>NUCLEOTIDE SEQUENCE [LARGE SCALE GENOMIC DNA]</scope>
    <source>
        <strain evidence="2">cv. AM560-2</strain>
    </source>
</reference>
<sequence>MCKSIGFFGCFVVHPHGHDGEKLGVRQKPDWLIMGFRQVLMDCSLVELGYNSGMFTWERGRNTLSWTQERLDRGVVTDEWKTHFPVAAVHNLLMVSSDHCSIYLNLNGESSSPSISQRLRFENAWLAVPQCQEIVEESWVDNSGLDFAAHLHVCSSALWVWGSDYRTQFGKLKSTCKQRMDQNRSGPSPLAYLFYLYVIL</sequence>
<dbReference type="EMBL" id="CM004393">
    <property type="protein sequence ID" value="KAG8650637.1"/>
    <property type="molecule type" value="Genomic_DNA"/>
</dbReference>
<protein>
    <submittedName>
        <fullName evidence="1">Uncharacterized protein</fullName>
    </submittedName>
</protein>
<evidence type="ECO:0000313" key="2">
    <source>
        <dbReference type="Proteomes" id="UP000091857"/>
    </source>
</evidence>
<name>A0ACB7HDW1_MANES</name>